<evidence type="ECO:0008006" key="3">
    <source>
        <dbReference type="Google" id="ProtNLM"/>
    </source>
</evidence>
<evidence type="ECO:0000313" key="2">
    <source>
        <dbReference type="Proteomes" id="UP001248709"/>
    </source>
</evidence>
<gene>
    <name evidence="1" type="ORF">J2Z22_004418</name>
</gene>
<accession>A0ABU3HDD3</accession>
<dbReference type="Proteomes" id="UP001248709">
    <property type="component" value="Unassembled WGS sequence"/>
</dbReference>
<organism evidence="1 2">
    <name type="scientific">Paenibacillus forsythiae</name>
    <dbReference type="NCBI Taxonomy" id="365616"/>
    <lineage>
        <taxon>Bacteria</taxon>
        <taxon>Bacillati</taxon>
        <taxon>Bacillota</taxon>
        <taxon>Bacilli</taxon>
        <taxon>Bacillales</taxon>
        <taxon>Paenibacillaceae</taxon>
        <taxon>Paenibacillus</taxon>
    </lineage>
</organism>
<dbReference type="InterPro" id="IPR021109">
    <property type="entry name" value="Peptidase_aspartic_dom_sf"/>
</dbReference>
<comment type="caution">
    <text evidence="1">The sequence shown here is derived from an EMBL/GenBank/DDBJ whole genome shotgun (WGS) entry which is preliminary data.</text>
</comment>
<dbReference type="SUPFAM" id="SSF50630">
    <property type="entry name" value="Acid proteases"/>
    <property type="match status" value="1"/>
</dbReference>
<keyword evidence="2" id="KW-1185">Reference proteome</keyword>
<protein>
    <recommendedName>
        <fullName evidence="3">Peptidase A2 domain-containing protein</fullName>
    </recommendedName>
</protein>
<reference evidence="1 2" key="1">
    <citation type="submission" date="2023-07" db="EMBL/GenBank/DDBJ databases">
        <title>Genomic Encyclopedia of Type Strains, Phase IV (KMG-IV): sequencing the most valuable type-strain genomes for metagenomic binning, comparative biology and taxonomic classification.</title>
        <authorList>
            <person name="Goeker M."/>
        </authorList>
    </citation>
    <scope>NUCLEOTIDE SEQUENCE [LARGE SCALE GENOMIC DNA]</scope>
    <source>
        <strain evidence="1 2">T98</strain>
    </source>
</reference>
<name>A0ABU3HDD3_9BACL</name>
<dbReference type="RefSeq" id="WP_025699874.1">
    <property type="nucleotide sequence ID" value="NZ_JAUSUY010000027.1"/>
</dbReference>
<dbReference type="EMBL" id="JAUSUY010000027">
    <property type="protein sequence ID" value="MDT3428824.1"/>
    <property type="molecule type" value="Genomic_DNA"/>
</dbReference>
<evidence type="ECO:0000313" key="1">
    <source>
        <dbReference type="EMBL" id="MDT3428824.1"/>
    </source>
</evidence>
<sequence>MNITEEYGLPFVRIVIAFRGKELELNKMLLDTGSASTLFNADLVQQIGMEAIHFDGHSISHFQVEIGSMDYGMEIDGIIGFDFMKVIGLIIDTNEMTVSSHR</sequence>
<proteinExistence type="predicted"/>